<dbReference type="NCBIfam" id="TIGR01697">
    <property type="entry name" value="PNPH-PUNA-XAPA"/>
    <property type="match status" value="1"/>
</dbReference>
<dbReference type="InterPro" id="IPR000845">
    <property type="entry name" value="Nucleoside_phosphorylase_d"/>
</dbReference>
<evidence type="ECO:0000256" key="3">
    <source>
        <dbReference type="ARBA" id="ARBA00006751"/>
    </source>
</evidence>
<protein>
    <recommendedName>
        <fullName evidence="7">Purine nucleoside phosphorylase</fullName>
        <ecNumber evidence="7">2.4.2.1</ecNumber>
    </recommendedName>
    <alternativeName>
        <fullName evidence="7">Inosine-guanosine phosphorylase</fullName>
    </alternativeName>
</protein>
<evidence type="ECO:0000256" key="8">
    <source>
        <dbReference type="PIRSR" id="PIRSR000477-2"/>
    </source>
</evidence>
<feature type="binding site" evidence="8">
    <location>
        <position position="112"/>
    </location>
    <ligand>
        <name>phosphate</name>
        <dbReference type="ChEBI" id="CHEBI:43474"/>
    </ligand>
</feature>
<evidence type="ECO:0000256" key="7">
    <source>
        <dbReference type="PIRNR" id="PIRNR000477"/>
    </source>
</evidence>
<keyword evidence="4 7" id="KW-0328">Glycosyltransferase</keyword>
<accession>A0A6J4SGH4</accession>
<dbReference type="EC" id="2.4.2.1" evidence="7"/>
<keyword evidence="5 7" id="KW-0808">Transferase</keyword>
<feature type="binding site" evidence="8">
    <location>
        <position position="192"/>
    </location>
    <ligand>
        <name>a purine D-ribonucleoside</name>
        <dbReference type="ChEBI" id="CHEBI:142355"/>
    </ligand>
</feature>
<feature type="domain" description="Nucleoside phosphorylase" evidence="9">
    <location>
        <begin position="24"/>
        <end position="269"/>
    </location>
</feature>
<organism evidence="10">
    <name type="scientific">uncultured Solirubrobacteraceae bacterium</name>
    <dbReference type="NCBI Taxonomy" id="1162706"/>
    <lineage>
        <taxon>Bacteria</taxon>
        <taxon>Bacillati</taxon>
        <taxon>Actinomycetota</taxon>
        <taxon>Thermoleophilia</taxon>
        <taxon>Solirubrobacterales</taxon>
        <taxon>Solirubrobacteraceae</taxon>
        <taxon>environmental samples</taxon>
    </lineage>
</organism>
<feature type="binding site" evidence="8">
    <location>
        <position position="234"/>
    </location>
    <ligand>
        <name>a purine D-ribonucleoside</name>
        <dbReference type="ChEBI" id="CHEBI:142355"/>
    </ligand>
</feature>
<dbReference type="UniPathway" id="UPA00606"/>
<dbReference type="GO" id="GO:0004731">
    <property type="term" value="F:purine-nucleoside phosphorylase activity"/>
    <property type="evidence" value="ECO:0007669"/>
    <property type="project" value="UniProtKB-EC"/>
</dbReference>
<dbReference type="AlphaFoldDB" id="A0A6J4SGH4"/>
<dbReference type="PIRSF" id="PIRSF000477">
    <property type="entry name" value="PurNPase"/>
    <property type="match status" value="1"/>
</dbReference>
<evidence type="ECO:0000259" key="9">
    <source>
        <dbReference type="Pfam" id="PF01048"/>
    </source>
</evidence>
<dbReference type="PANTHER" id="PTHR11904">
    <property type="entry name" value="METHYLTHIOADENOSINE/PURINE NUCLEOSIDE PHOSPHORYLASE"/>
    <property type="match status" value="1"/>
</dbReference>
<dbReference type="GO" id="GO:0009116">
    <property type="term" value="P:nucleoside metabolic process"/>
    <property type="evidence" value="ECO:0007669"/>
    <property type="project" value="InterPro"/>
</dbReference>
<name>A0A6J4SGH4_9ACTN</name>
<dbReference type="NCBIfam" id="NF006054">
    <property type="entry name" value="PRK08202.1"/>
    <property type="match status" value="1"/>
</dbReference>
<feature type="binding site" evidence="8">
    <location>
        <position position="211"/>
    </location>
    <ligand>
        <name>phosphate</name>
        <dbReference type="ChEBI" id="CHEBI:43474"/>
    </ligand>
</feature>
<dbReference type="GO" id="GO:0005737">
    <property type="term" value="C:cytoplasm"/>
    <property type="evidence" value="ECO:0007669"/>
    <property type="project" value="TreeGrafter"/>
</dbReference>
<proteinExistence type="inferred from homology"/>
<dbReference type="Gene3D" id="3.40.50.1580">
    <property type="entry name" value="Nucleoside phosphorylase domain"/>
    <property type="match status" value="1"/>
</dbReference>
<feature type="binding site" evidence="8">
    <location>
        <position position="60"/>
    </location>
    <ligand>
        <name>phosphate</name>
        <dbReference type="ChEBI" id="CHEBI:43474"/>
    </ligand>
</feature>
<comment type="pathway">
    <text evidence="2 7">Purine metabolism; purine nucleoside salvage.</text>
</comment>
<comment type="similarity">
    <text evidence="3 7">Belongs to the PNP/MTAP phosphorylase family.</text>
</comment>
<evidence type="ECO:0000256" key="5">
    <source>
        <dbReference type="ARBA" id="ARBA00022679"/>
    </source>
</evidence>
<reference evidence="10" key="1">
    <citation type="submission" date="2020-02" db="EMBL/GenBank/DDBJ databases">
        <authorList>
            <person name="Meier V. D."/>
        </authorList>
    </citation>
    <scope>NUCLEOTIDE SEQUENCE</scope>
    <source>
        <strain evidence="10">AVDCRST_MAG53</strain>
    </source>
</reference>
<gene>
    <name evidence="10" type="ORF">AVDCRST_MAG53-1490</name>
</gene>
<evidence type="ECO:0000256" key="4">
    <source>
        <dbReference type="ARBA" id="ARBA00022676"/>
    </source>
</evidence>
<comment type="function">
    <text evidence="1">The purine nucleoside phosphorylases catalyze the phosphorolytic breakdown of the N-glycosidic bond in the beta-(deoxy)ribonucleoside molecules, with the formation of the corresponding free purine bases and pentose-1-phosphate. Cleaves guanosine, inosine, 2'-deoxyguanosine and 2'-deoxyinosine.</text>
</comment>
<dbReference type="PANTHER" id="PTHR11904:SF9">
    <property type="entry name" value="PURINE NUCLEOSIDE PHOSPHORYLASE-RELATED"/>
    <property type="match status" value="1"/>
</dbReference>
<dbReference type="InterPro" id="IPR035994">
    <property type="entry name" value="Nucleoside_phosphorylase_sf"/>
</dbReference>
<dbReference type="EMBL" id="CADCVR010000045">
    <property type="protein sequence ID" value="CAA9491723.1"/>
    <property type="molecule type" value="Genomic_DNA"/>
</dbReference>
<evidence type="ECO:0000313" key="10">
    <source>
        <dbReference type="EMBL" id="CAA9491723.1"/>
    </source>
</evidence>
<dbReference type="SUPFAM" id="SSF53167">
    <property type="entry name" value="Purine and uridine phosphorylases"/>
    <property type="match status" value="1"/>
</dbReference>
<dbReference type="CDD" id="cd09009">
    <property type="entry name" value="PNP-EcPNPII_like"/>
    <property type="match status" value="1"/>
</dbReference>
<comment type="catalytic activity">
    <reaction evidence="6">
        <text>a purine 2'-deoxy-D-ribonucleoside + phosphate = a purine nucleobase + 2-deoxy-alpha-D-ribose 1-phosphate</text>
        <dbReference type="Rhea" id="RHEA:36431"/>
        <dbReference type="ChEBI" id="CHEBI:26386"/>
        <dbReference type="ChEBI" id="CHEBI:43474"/>
        <dbReference type="ChEBI" id="CHEBI:57259"/>
        <dbReference type="ChEBI" id="CHEBI:142361"/>
        <dbReference type="EC" id="2.4.2.1"/>
    </reaction>
</comment>
<dbReference type="InterPro" id="IPR011268">
    <property type="entry name" value="Purine_phosphorylase"/>
</dbReference>
<dbReference type="Pfam" id="PF01048">
    <property type="entry name" value="PNP_UDP_1"/>
    <property type="match status" value="1"/>
</dbReference>
<evidence type="ECO:0000256" key="6">
    <source>
        <dbReference type="ARBA" id="ARBA00048556"/>
    </source>
</evidence>
<feature type="binding site" evidence="8">
    <location>
        <position position="29"/>
    </location>
    <ligand>
        <name>phosphate</name>
        <dbReference type="ChEBI" id="CHEBI:43474"/>
    </ligand>
</feature>
<evidence type="ECO:0000256" key="1">
    <source>
        <dbReference type="ARBA" id="ARBA00002678"/>
    </source>
</evidence>
<evidence type="ECO:0000256" key="2">
    <source>
        <dbReference type="ARBA" id="ARBA00005058"/>
    </source>
</evidence>
<sequence length="273" mass="27655">MIAAEVADAVTQIRERTALVPRVGMVLGSGLGAVAGAVRDAVSFAYAELPGFPLGSVAGHARMLHLGTLAGVPVAVLEGRAHVYEGVEPAALKVPIRTLRALGAESLLLTNAAGSLAADVPPGRLMALTDHINLTAANPLIGPNDDTIGPRFVPMGAAYDPELRAGLHAAARAEGIPLADGVYLAVTGPAFETPAEIRAFRVLGADAVGMSTVPEAIVAVHCGLRVAAISCITNLAEGMSGVLLSHEGTLAAAAAGGHDLARLISRFLEDLPA</sequence>
<feature type="binding site" evidence="8">
    <location>
        <begin position="80"/>
        <end position="82"/>
    </location>
    <ligand>
        <name>phosphate</name>
        <dbReference type="ChEBI" id="CHEBI:43474"/>
    </ligand>
</feature>